<feature type="domain" description="Heterokaryon incompatibility" evidence="1">
    <location>
        <begin position="64"/>
        <end position="214"/>
    </location>
</feature>
<evidence type="ECO:0000313" key="3">
    <source>
        <dbReference type="Proteomes" id="UP001274830"/>
    </source>
</evidence>
<dbReference type="EMBL" id="JAUTXT010000003">
    <property type="protein sequence ID" value="KAK3678917.1"/>
    <property type="molecule type" value="Genomic_DNA"/>
</dbReference>
<gene>
    <name evidence="2" type="ORF">LTR78_001370</name>
</gene>
<reference evidence="2" key="1">
    <citation type="submission" date="2023-07" db="EMBL/GenBank/DDBJ databases">
        <title>Black Yeasts Isolated from many extreme environments.</title>
        <authorList>
            <person name="Coleine C."/>
            <person name="Stajich J.E."/>
            <person name="Selbmann L."/>
        </authorList>
    </citation>
    <scope>NUCLEOTIDE SEQUENCE</scope>
    <source>
        <strain evidence="2">CCFEE 5485</strain>
    </source>
</reference>
<name>A0AAE1C5M1_9PEZI</name>
<keyword evidence="3" id="KW-1185">Reference proteome</keyword>
<dbReference type="Proteomes" id="UP001274830">
    <property type="component" value="Unassembled WGS sequence"/>
</dbReference>
<dbReference type="InterPro" id="IPR010730">
    <property type="entry name" value="HET"/>
</dbReference>
<comment type="caution">
    <text evidence="2">The sequence shown here is derived from an EMBL/GenBank/DDBJ whole genome shotgun (WGS) entry which is preliminary data.</text>
</comment>
<accession>A0AAE1C5M1</accession>
<dbReference type="PANTHER" id="PTHR24148">
    <property type="entry name" value="ANKYRIN REPEAT DOMAIN-CONTAINING PROTEIN 39 HOMOLOG-RELATED"/>
    <property type="match status" value="1"/>
</dbReference>
<evidence type="ECO:0000313" key="2">
    <source>
        <dbReference type="EMBL" id="KAK3678917.1"/>
    </source>
</evidence>
<dbReference type="InterPro" id="IPR052895">
    <property type="entry name" value="HetReg/Transcr_Mod"/>
</dbReference>
<evidence type="ECO:0000259" key="1">
    <source>
        <dbReference type="Pfam" id="PF06985"/>
    </source>
</evidence>
<dbReference type="PANTHER" id="PTHR24148:SF64">
    <property type="entry name" value="HETEROKARYON INCOMPATIBILITY DOMAIN-CONTAINING PROTEIN"/>
    <property type="match status" value="1"/>
</dbReference>
<organism evidence="2 3">
    <name type="scientific">Recurvomyces mirabilis</name>
    <dbReference type="NCBI Taxonomy" id="574656"/>
    <lineage>
        <taxon>Eukaryota</taxon>
        <taxon>Fungi</taxon>
        <taxon>Dikarya</taxon>
        <taxon>Ascomycota</taxon>
        <taxon>Pezizomycotina</taxon>
        <taxon>Dothideomycetes</taxon>
        <taxon>Dothideomycetidae</taxon>
        <taxon>Mycosphaerellales</taxon>
        <taxon>Teratosphaeriaceae</taxon>
        <taxon>Recurvomyces</taxon>
    </lineage>
</organism>
<dbReference type="AlphaFoldDB" id="A0AAE1C5M1"/>
<dbReference type="Pfam" id="PF06985">
    <property type="entry name" value="HET"/>
    <property type="match status" value="1"/>
</dbReference>
<sequence>MAGTPDGEKPTYQYQPIVPSESLRDHSLRVIVLLPADGRDAPLRCELEHITIGSILEDYGEKAYNAISYTWGDEKFSEKLYTIQSGEEDTYLLISPSVSRILRGLRGQDARVRLWVDAICVNQANLAEKNDQVPRMDSIYRLASQTLVWLGEGDHTISLALSLVLKIVELQLQQPEQSSLGMGMALQQVLRVRSDVFEKLLQLPWFHRRWILQEISLAQECHMLYGETAYSWTVVRKGFELLQQAQGDWLGMQTRLFDNKAETAIRTMLSLNRYSGHILDLLWDFHHAACKEKHDKIYALLGLLKDAAPGDSEVGASVTVDIDSDEALASFAALALEQKTQPEPFAVVVDYQRSWQEIFTEIAAYFVATGSFAAITRHLYAFGSLAEGNPGQPSWVPDWSRERRVEPKGGLSKTVPWVKAVEVEHTIVHLIGHKLGEVEHVWQDFPAEASEFRACIASIAAGGVEENGVEISDTPARKVATGKLIRTGLDTAVLEPINDTTSNITEAYIVNDLAATGISKVLFDGEQNRSHDGLLTGIQRCLKSAAFFSTSESEVGVTGTKIQQGDVIVDIEGYHALPDGAFKQQVGGGTHKSRQAAILRRIKVTSKECGKPDCQCRSTAESYQLIGPCVVVGDNARSSEPGREYSIL</sequence>
<protein>
    <recommendedName>
        <fullName evidence="1">Heterokaryon incompatibility domain-containing protein</fullName>
    </recommendedName>
</protein>
<proteinExistence type="predicted"/>